<dbReference type="EnsemblMetazoa" id="LLOJ001205-RA">
    <property type="protein sequence ID" value="LLOJ001205-PA"/>
    <property type="gene ID" value="LLOJ001205"/>
</dbReference>
<dbReference type="EMBL" id="AJWK01004438">
    <property type="status" value="NOT_ANNOTATED_CDS"/>
    <property type="molecule type" value="Genomic_DNA"/>
</dbReference>
<feature type="compositionally biased region" description="Basic and acidic residues" evidence="1">
    <location>
        <begin position="159"/>
        <end position="180"/>
    </location>
</feature>
<evidence type="ECO:0000313" key="3">
    <source>
        <dbReference type="EnsemblMetazoa" id="LLOJ001205-PA"/>
    </source>
</evidence>
<dbReference type="PANTHER" id="PTHR15398:SF4">
    <property type="entry name" value="BROMODOMAIN-CONTAINING PROTEIN 8 ISOFORM X1"/>
    <property type="match status" value="1"/>
</dbReference>
<organism evidence="3 4">
    <name type="scientific">Lutzomyia longipalpis</name>
    <name type="common">Sand fly</name>
    <dbReference type="NCBI Taxonomy" id="7200"/>
    <lineage>
        <taxon>Eukaryota</taxon>
        <taxon>Metazoa</taxon>
        <taxon>Ecdysozoa</taxon>
        <taxon>Arthropoda</taxon>
        <taxon>Hexapoda</taxon>
        <taxon>Insecta</taxon>
        <taxon>Pterygota</taxon>
        <taxon>Neoptera</taxon>
        <taxon>Endopterygota</taxon>
        <taxon>Diptera</taxon>
        <taxon>Nematocera</taxon>
        <taxon>Psychodoidea</taxon>
        <taxon>Psychodidae</taxon>
        <taxon>Lutzomyia</taxon>
        <taxon>Lutzomyia</taxon>
    </lineage>
</organism>
<keyword evidence="4" id="KW-1185">Reference proteome</keyword>
<name>A0A1B0EVS1_LUTLO</name>
<feature type="compositionally biased region" description="Basic and acidic residues" evidence="1">
    <location>
        <begin position="546"/>
        <end position="572"/>
    </location>
</feature>
<reference evidence="2" key="2">
    <citation type="journal article" date="2020" name="BMC">
        <title>Leishmania infection induces a limited differential gene expression in the sand fly midgut.</title>
        <authorList>
            <person name="Coutinho-Abreu I.V."/>
            <person name="Serafim T.D."/>
            <person name="Meneses C."/>
            <person name="Kamhawi S."/>
            <person name="Oliveira F."/>
            <person name="Valenzuela J.G."/>
        </authorList>
    </citation>
    <scope>NUCLEOTIDE SEQUENCE</scope>
    <source>
        <strain evidence="2">Jacobina</strain>
        <tissue evidence="2">Midgut</tissue>
    </source>
</reference>
<feature type="compositionally biased region" description="Basic and acidic residues" evidence="1">
    <location>
        <begin position="510"/>
        <end position="530"/>
    </location>
</feature>
<feature type="region of interest" description="Disordered" evidence="1">
    <location>
        <begin position="73"/>
        <end position="96"/>
    </location>
</feature>
<dbReference type="VEuPathDB" id="VectorBase:LLOJ001205"/>
<dbReference type="GO" id="GO:0035267">
    <property type="term" value="C:NuA4 histone acetyltransferase complex"/>
    <property type="evidence" value="ECO:0007669"/>
    <property type="project" value="TreeGrafter"/>
</dbReference>
<dbReference type="EMBL" id="GITU01001046">
    <property type="protein sequence ID" value="MBC1169749.1"/>
    <property type="molecule type" value="Transcribed_RNA"/>
</dbReference>
<feature type="region of interest" description="Disordered" evidence="1">
    <location>
        <begin position="159"/>
        <end position="203"/>
    </location>
</feature>
<dbReference type="Proteomes" id="UP000092461">
    <property type="component" value="Unassembled WGS sequence"/>
</dbReference>
<dbReference type="VEuPathDB" id="VectorBase:LLONM1_001263"/>
<proteinExistence type="predicted"/>
<evidence type="ECO:0000313" key="4">
    <source>
        <dbReference type="Proteomes" id="UP000092461"/>
    </source>
</evidence>
<feature type="region of interest" description="Disordered" evidence="1">
    <location>
        <begin position="215"/>
        <end position="258"/>
    </location>
</feature>
<feature type="compositionally biased region" description="Basic and acidic residues" evidence="1">
    <location>
        <begin position="453"/>
        <end position="468"/>
    </location>
</feature>
<feature type="compositionally biased region" description="Basic and acidic residues" evidence="1">
    <location>
        <begin position="435"/>
        <end position="445"/>
    </location>
</feature>
<evidence type="ECO:0000256" key="1">
    <source>
        <dbReference type="SAM" id="MobiDB-lite"/>
    </source>
</evidence>
<feature type="compositionally biased region" description="Low complexity" evidence="1">
    <location>
        <begin position="228"/>
        <end position="238"/>
    </location>
</feature>
<protein>
    <submittedName>
        <fullName evidence="2">Putative bromodomain-containing protein 8</fullName>
    </submittedName>
</protein>
<accession>A0A1B0EVS1</accession>
<dbReference type="PANTHER" id="PTHR15398">
    <property type="entry name" value="BROMODOMAIN-CONTAINING PROTEIN 8"/>
    <property type="match status" value="1"/>
</dbReference>
<feature type="compositionally biased region" description="Low complexity" evidence="1">
    <location>
        <begin position="189"/>
        <end position="199"/>
    </location>
</feature>
<reference evidence="4" key="1">
    <citation type="submission" date="2012-05" db="EMBL/GenBank/DDBJ databases">
        <title>Whole Genome Assembly of Lutzomyia longipalpis.</title>
        <authorList>
            <person name="Richards S."/>
            <person name="Qu C."/>
            <person name="Dillon R."/>
            <person name="Worley K."/>
            <person name="Scherer S."/>
            <person name="Batterton M."/>
            <person name="Taylor A."/>
            <person name="Hawes A."/>
            <person name="Hernandez B."/>
            <person name="Kovar C."/>
            <person name="Mandapat C."/>
            <person name="Pham C."/>
            <person name="Qu C."/>
            <person name="Jing C."/>
            <person name="Bess C."/>
            <person name="Bandaranaike D."/>
            <person name="Ngo D."/>
            <person name="Ongeri F."/>
            <person name="Arias F."/>
            <person name="Lara F."/>
            <person name="Weissenberger G."/>
            <person name="Kamau G."/>
            <person name="Han H."/>
            <person name="Shen H."/>
            <person name="Dinh H."/>
            <person name="Khalil I."/>
            <person name="Jones J."/>
            <person name="Shafer J."/>
            <person name="Jayaseelan J."/>
            <person name="Quiroz J."/>
            <person name="Blankenburg K."/>
            <person name="Nguyen L."/>
            <person name="Jackson L."/>
            <person name="Francisco L."/>
            <person name="Tang L.-Y."/>
            <person name="Pu L.-L."/>
            <person name="Perales L."/>
            <person name="Lorensuhewa L."/>
            <person name="Munidasa M."/>
            <person name="Coyle M."/>
            <person name="Taylor M."/>
            <person name="Puazo M."/>
            <person name="Firestine M."/>
            <person name="Scheel M."/>
            <person name="Javaid M."/>
            <person name="Wang M."/>
            <person name="Li M."/>
            <person name="Tabassum N."/>
            <person name="Saada N."/>
            <person name="Osuji N."/>
            <person name="Aqrawi P."/>
            <person name="Fu Q."/>
            <person name="Thornton R."/>
            <person name="Raj R."/>
            <person name="Goodspeed R."/>
            <person name="Mata R."/>
            <person name="Najjar R."/>
            <person name="Gubbala S."/>
            <person name="Lee S."/>
            <person name="Denson S."/>
            <person name="Patil S."/>
            <person name="Macmil S."/>
            <person name="Qi S."/>
            <person name="Matskevitch T."/>
            <person name="Palculict T."/>
            <person name="Mathew T."/>
            <person name="Vee V."/>
            <person name="Velamala V."/>
            <person name="Korchina V."/>
            <person name="Cai W."/>
            <person name="Liu W."/>
            <person name="Dai W."/>
            <person name="Zou X."/>
            <person name="Zhu Y."/>
            <person name="Zhang Y."/>
            <person name="Wu Y.-Q."/>
            <person name="Xin Y."/>
            <person name="Nazarath L."/>
            <person name="Kovar C."/>
            <person name="Han Y."/>
            <person name="Muzny D."/>
            <person name="Gibbs R."/>
        </authorList>
    </citation>
    <scope>NUCLEOTIDE SEQUENCE [LARGE SCALE GENOMIC DNA]</scope>
    <source>
        <strain evidence="4">Jacobina</strain>
    </source>
</reference>
<sequence>MNLEERLQMKRIPLDKWSVREQLFLAAAVACSGENWMSVSRSLKMYCGSNRPSDWFSQKSCAAQYGKLLENVEMPKRKKRTASERDTPTSVDTPGESIYRKLTQERIQELKRQIQEDQKEFSRLKDDILFLHSASTDEGRIREMWAQIEQEKKQKEREQLQHQQWLKEREERKQEMEKAWRPGQLYATSSPSSSPRGSPLQPLIPLTNLKIKQEEMEVDDSASKQGTSPLLTSLLKSPSPAPNPQQVLVSSSPTSSRAAPTITNLLTGHQIHQSVTSTSLNTPELTTIQFQLMDSIVSTQATPSQAAPTLSMLLDNKTITKTTDSMANCPSSQSQIVPMAIEPKPEPMEIVPQNPPNVQAAAENIPEVKDEDQQLMDDFNGLIPDNIDELADILTDNNAIILSPELLEEESILENVDSLIGAATEVKPKVKEEVPEAPVEVKTEQDVIVISPGEEKPPAEEPPPKVEEVPAVSSQEEQQQDVKALDNENSSSNESKETEKSTQAAEAETIEIKSEPESSSDCEIRSDENSRPPQEVDAVNMATALDDSKSADGTKSGTDGENRSEEVKKDSSDSSNSAGVELEGHGRTDKD</sequence>
<dbReference type="AlphaFoldDB" id="A0A1B0EVS1"/>
<feature type="region of interest" description="Disordered" evidence="1">
    <location>
        <begin position="435"/>
        <end position="591"/>
    </location>
</feature>
<feature type="compositionally biased region" description="Basic and acidic residues" evidence="1">
    <location>
        <begin position="582"/>
        <end position="591"/>
    </location>
</feature>
<reference evidence="3" key="3">
    <citation type="submission" date="2020-05" db="UniProtKB">
        <authorList>
            <consortium name="EnsemblMetazoa"/>
        </authorList>
    </citation>
    <scope>IDENTIFICATION</scope>
    <source>
        <strain evidence="3">Jacobina</strain>
    </source>
</reference>
<evidence type="ECO:0000313" key="2">
    <source>
        <dbReference type="EMBL" id="MBC1169749.1"/>
    </source>
</evidence>